<feature type="compositionally biased region" description="Gly residues" evidence="1">
    <location>
        <begin position="35"/>
        <end position="49"/>
    </location>
</feature>
<accession>A0A844Z2I5</accession>
<reference evidence="3 4" key="1">
    <citation type="submission" date="2019-12" db="EMBL/GenBank/DDBJ databases">
        <title>Genomic-based taxomic classification of the family Erythrobacteraceae.</title>
        <authorList>
            <person name="Xu L."/>
        </authorList>
    </citation>
    <scope>NUCLEOTIDE SEQUENCE [LARGE SCALE GENOMIC DNA]</scope>
    <source>
        <strain evidence="3 4">M0322</strain>
    </source>
</reference>
<dbReference type="InterPro" id="IPR036388">
    <property type="entry name" value="WH-like_DNA-bd_sf"/>
</dbReference>
<dbReference type="Pfam" id="PF03551">
    <property type="entry name" value="PadR"/>
    <property type="match status" value="1"/>
</dbReference>
<dbReference type="Gene3D" id="1.10.10.10">
    <property type="entry name" value="Winged helix-like DNA-binding domain superfamily/Winged helix DNA-binding domain"/>
    <property type="match status" value="1"/>
</dbReference>
<gene>
    <name evidence="3" type="ORF">GRI99_14830</name>
</gene>
<dbReference type="Proteomes" id="UP000466966">
    <property type="component" value="Unassembled WGS sequence"/>
</dbReference>
<proteinExistence type="predicted"/>
<feature type="region of interest" description="Disordered" evidence="1">
    <location>
        <begin position="1"/>
        <end position="53"/>
    </location>
</feature>
<organism evidence="3 4">
    <name type="scientific">Alteraurantiacibacter buctensis</name>
    <dbReference type="NCBI Taxonomy" id="1503981"/>
    <lineage>
        <taxon>Bacteria</taxon>
        <taxon>Pseudomonadati</taxon>
        <taxon>Pseudomonadota</taxon>
        <taxon>Alphaproteobacteria</taxon>
        <taxon>Sphingomonadales</taxon>
        <taxon>Erythrobacteraceae</taxon>
        <taxon>Alteraurantiacibacter</taxon>
    </lineage>
</organism>
<protein>
    <submittedName>
        <fullName evidence="3">PadR family transcriptional regulator</fullName>
    </submittedName>
</protein>
<dbReference type="SUPFAM" id="SSF46785">
    <property type="entry name" value="Winged helix' DNA-binding domain"/>
    <property type="match status" value="1"/>
</dbReference>
<dbReference type="PANTHER" id="PTHR43252:SF7">
    <property type="entry name" value="TRANSCRIPTIONAL REGULATOR YQJI"/>
    <property type="match status" value="1"/>
</dbReference>
<keyword evidence="4" id="KW-1185">Reference proteome</keyword>
<dbReference type="EMBL" id="WTYV01000006">
    <property type="protein sequence ID" value="MXO72904.1"/>
    <property type="molecule type" value="Genomic_DNA"/>
</dbReference>
<evidence type="ECO:0000313" key="3">
    <source>
        <dbReference type="EMBL" id="MXO72904.1"/>
    </source>
</evidence>
<dbReference type="InterPro" id="IPR005149">
    <property type="entry name" value="Tscrpt_reg_PadR_N"/>
</dbReference>
<evidence type="ECO:0000313" key="4">
    <source>
        <dbReference type="Proteomes" id="UP000466966"/>
    </source>
</evidence>
<dbReference type="InterPro" id="IPR036390">
    <property type="entry name" value="WH_DNA-bd_sf"/>
</dbReference>
<name>A0A844Z2I5_9SPHN</name>
<dbReference type="OrthoDB" id="9814826at2"/>
<dbReference type="AlphaFoldDB" id="A0A844Z2I5"/>
<dbReference type="PANTHER" id="PTHR43252">
    <property type="entry name" value="TRANSCRIPTIONAL REGULATOR YQJI"/>
    <property type="match status" value="1"/>
</dbReference>
<feature type="domain" description="Transcription regulator PadR N-terminal" evidence="2">
    <location>
        <begin position="64"/>
        <end position="133"/>
    </location>
</feature>
<evidence type="ECO:0000259" key="2">
    <source>
        <dbReference type="Pfam" id="PF03551"/>
    </source>
</evidence>
<comment type="caution">
    <text evidence="3">The sequence shown here is derived from an EMBL/GenBank/DDBJ whole genome shotgun (WGS) entry which is preliminary data.</text>
</comment>
<sequence>MRRGGGHGAMKGPHRGHFPGPGGPFGHGDPFEGEGPFGGGRGGPRGGGGGRRRMLRTGELRLVLLHLVSQQARHGYDLIKAIEELTGGAYAPSPGTVYPTLQLLLDEGTVSELPDESARKVFAITPAGTAALEQDAEAAATAIARLSSLGEERRSGSHRQVQRAMENLRNALHHQRAAGLDQAKVEQIVDLIDEAARKIERL</sequence>
<evidence type="ECO:0000256" key="1">
    <source>
        <dbReference type="SAM" id="MobiDB-lite"/>
    </source>
</evidence>